<evidence type="ECO:0000256" key="1">
    <source>
        <dbReference type="SAM" id="MobiDB-lite"/>
    </source>
</evidence>
<name>A0A3M2M6K0_9ACTN</name>
<feature type="region of interest" description="Disordered" evidence="1">
    <location>
        <begin position="64"/>
        <end position="91"/>
    </location>
</feature>
<dbReference type="OrthoDB" id="3481878at2"/>
<dbReference type="EMBL" id="RFFG01000015">
    <property type="protein sequence ID" value="RMI45079.1"/>
    <property type="molecule type" value="Genomic_DNA"/>
</dbReference>
<dbReference type="Proteomes" id="UP000282674">
    <property type="component" value="Unassembled WGS sequence"/>
</dbReference>
<protein>
    <submittedName>
        <fullName evidence="2">Uncharacterized protein</fullName>
    </submittedName>
</protein>
<accession>A0A3M2M6K0</accession>
<feature type="compositionally biased region" description="Basic and acidic residues" evidence="1">
    <location>
        <begin position="273"/>
        <end position="293"/>
    </location>
</feature>
<evidence type="ECO:0000313" key="3">
    <source>
        <dbReference type="Proteomes" id="UP000282674"/>
    </source>
</evidence>
<keyword evidence="3" id="KW-1185">Reference proteome</keyword>
<feature type="region of interest" description="Disordered" evidence="1">
    <location>
        <begin position="203"/>
        <end position="307"/>
    </location>
</feature>
<organism evidence="2 3">
    <name type="scientific">Actinomadura harenae</name>
    <dbReference type="NCBI Taxonomy" id="2483351"/>
    <lineage>
        <taxon>Bacteria</taxon>
        <taxon>Bacillati</taxon>
        <taxon>Actinomycetota</taxon>
        <taxon>Actinomycetes</taxon>
        <taxon>Streptosporangiales</taxon>
        <taxon>Thermomonosporaceae</taxon>
        <taxon>Actinomadura</taxon>
    </lineage>
</organism>
<dbReference type="AlphaFoldDB" id="A0A3M2M6K0"/>
<proteinExistence type="predicted"/>
<reference evidence="2 3" key="1">
    <citation type="submission" date="2018-10" db="EMBL/GenBank/DDBJ databases">
        <title>Isolation from soil.</title>
        <authorList>
            <person name="Hu J."/>
        </authorList>
    </citation>
    <scope>NUCLEOTIDE SEQUENCE [LARGE SCALE GENOMIC DNA]</scope>
    <source>
        <strain evidence="2 3">NEAU-Ht49</strain>
    </source>
</reference>
<feature type="region of interest" description="Disordered" evidence="1">
    <location>
        <begin position="1"/>
        <end position="28"/>
    </location>
</feature>
<dbReference type="RefSeq" id="WP_122194223.1">
    <property type="nucleotide sequence ID" value="NZ_JBHSKC010000001.1"/>
</dbReference>
<sequence>MTERSRGAPDPTEPPCRTESPCHIESSCRTGSPCLDDAPVGSADLSTLYRTDALIEALAARVLPGSSLPLVSDPPPASDASRRPRPVAGPDPVPGLLAALIADVDEGLPALSAARPRLHRTFETATRHGADAVSTEVVSAGAVTAGESVPGSNSGSDGSSRRNGDGDVPEQQGSGPSRRGPRTIVALGVVGAVLATTGVAAAGGGLAGSPTASSAARIAGRPAPSGQVKAGGDGTSSAKPQPPAGRRAPRAHEEKHRAGRSGASDKGTAKKRGPSDEERLRNRLDELLKDRPPRHPPTRSDAADRLRRRLEEIRRRVEQRIGRSRP</sequence>
<comment type="caution">
    <text evidence="2">The sequence shown here is derived from an EMBL/GenBank/DDBJ whole genome shotgun (WGS) entry which is preliminary data.</text>
</comment>
<evidence type="ECO:0000313" key="2">
    <source>
        <dbReference type="EMBL" id="RMI45079.1"/>
    </source>
</evidence>
<feature type="region of interest" description="Disordered" evidence="1">
    <location>
        <begin position="142"/>
        <end position="182"/>
    </location>
</feature>
<gene>
    <name evidence="2" type="ORF">EBO15_10950</name>
</gene>